<keyword evidence="2" id="KW-1185">Reference proteome</keyword>
<dbReference type="Proteomes" id="UP000633219">
    <property type="component" value="Unassembled WGS sequence"/>
</dbReference>
<sequence length="115" mass="12269">MEESRPRSHAVVLHASCSYHGKPCLPGIRLIDSMMEATASLGTVLPEDFGLQASVDIEGCPRRCQLVVSAEGRSASVFCGSEMLAEASSSRAIRYATALPDPSDVARSPLVRHGR</sequence>
<accession>A0A936YQQ9</accession>
<reference evidence="1" key="1">
    <citation type="submission" date="2021-01" db="EMBL/GenBank/DDBJ databases">
        <title>Rhizobium sp. strain KVB221 16S ribosomal RNA gene Genome sequencing and assembly.</title>
        <authorList>
            <person name="Kang M."/>
        </authorList>
    </citation>
    <scope>NUCLEOTIDE SEQUENCE</scope>
    <source>
        <strain evidence="1">KVB221</strain>
    </source>
</reference>
<gene>
    <name evidence="1" type="ORF">JJB09_23800</name>
</gene>
<proteinExistence type="predicted"/>
<protein>
    <submittedName>
        <fullName evidence="1">Uncharacterized protein</fullName>
    </submittedName>
</protein>
<evidence type="ECO:0000313" key="1">
    <source>
        <dbReference type="EMBL" id="MBL0375044.1"/>
    </source>
</evidence>
<dbReference type="AlphaFoldDB" id="A0A936YQQ9"/>
<name>A0A936YQQ9_9HYPH</name>
<organism evidence="1 2">
    <name type="scientific">Rhizobium setariae</name>
    <dbReference type="NCBI Taxonomy" id="2801340"/>
    <lineage>
        <taxon>Bacteria</taxon>
        <taxon>Pseudomonadati</taxon>
        <taxon>Pseudomonadota</taxon>
        <taxon>Alphaproteobacteria</taxon>
        <taxon>Hyphomicrobiales</taxon>
        <taxon>Rhizobiaceae</taxon>
        <taxon>Rhizobium/Agrobacterium group</taxon>
        <taxon>Rhizobium</taxon>
    </lineage>
</organism>
<dbReference type="EMBL" id="JAEQNC010000018">
    <property type="protein sequence ID" value="MBL0375044.1"/>
    <property type="molecule type" value="Genomic_DNA"/>
</dbReference>
<comment type="caution">
    <text evidence="1">The sequence shown here is derived from an EMBL/GenBank/DDBJ whole genome shotgun (WGS) entry which is preliminary data.</text>
</comment>
<evidence type="ECO:0000313" key="2">
    <source>
        <dbReference type="Proteomes" id="UP000633219"/>
    </source>
</evidence>
<dbReference type="RefSeq" id="WP_201663596.1">
    <property type="nucleotide sequence ID" value="NZ_JAEQNC010000018.1"/>
</dbReference>